<dbReference type="PROSITE" id="PS00061">
    <property type="entry name" value="ADH_SHORT"/>
    <property type="match status" value="1"/>
</dbReference>
<dbReference type="PANTHER" id="PTHR42760">
    <property type="entry name" value="SHORT-CHAIN DEHYDROGENASES/REDUCTASES FAMILY MEMBER"/>
    <property type="match status" value="1"/>
</dbReference>
<dbReference type="InterPro" id="IPR002347">
    <property type="entry name" value="SDR_fam"/>
</dbReference>
<sequence>MDPEEFAGKRVLVTGGTKGAGEAIVRRLGAGGAVTVTTARSALPAGQSPNVFVQADLATAAGVDAVARTVLGELGGIDILVHNLGGSSAPGGGFASLTEDVWHDELSLNLMAAVRLDRALVPHMIARGSGVVLHVSSIQRRLPLHDATIAYASAKAALSTYSKALSKELGPKGVRVNSIAPGWIRTTAADAMVKRLAEHAGTDDEAARQGIMNALGGIPIGRPAWPEEVAELVAFLASDRAASIHGSEYLIDGGTVPTV</sequence>
<dbReference type="PRINTS" id="PR00080">
    <property type="entry name" value="SDRFAMILY"/>
</dbReference>
<dbReference type="NCBIfam" id="NF005095">
    <property type="entry name" value="PRK06523.1"/>
    <property type="match status" value="1"/>
</dbReference>
<evidence type="ECO:0000313" key="3">
    <source>
        <dbReference type="EMBL" id="KYF57528.1"/>
    </source>
</evidence>
<name>A0A150PQ20_SORCE</name>
<accession>A0A150PQ20</accession>
<comment type="similarity">
    <text evidence="1">Belongs to the short-chain dehydrogenases/reductases (SDR) family.</text>
</comment>
<dbReference type="FunFam" id="3.40.50.720:FF:000084">
    <property type="entry name" value="Short-chain dehydrogenase reductase"/>
    <property type="match status" value="1"/>
</dbReference>
<dbReference type="PANTHER" id="PTHR42760:SF133">
    <property type="entry name" value="3-OXOACYL-[ACYL-CARRIER-PROTEIN] REDUCTASE"/>
    <property type="match status" value="1"/>
</dbReference>
<dbReference type="Gene3D" id="3.40.50.720">
    <property type="entry name" value="NAD(P)-binding Rossmann-like Domain"/>
    <property type="match status" value="1"/>
</dbReference>
<dbReference type="PRINTS" id="PR00081">
    <property type="entry name" value="GDHRDH"/>
</dbReference>
<evidence type="ECO:0000256" key="2">
    <source>
        <dbReference type="ARBA" id="ARBA00023002"/>
    </source>
</evidence>
<evidence type="ECO:0000256" key="1">
    <source>
        <dbReference type="ARBA" id="ARBA00006484"/>
    </source>
</evidence>
<dbReference type="AlphaFoldDB" id="A0A150PQ20"/>
<dbReference type="GO" id="GO:0016616">
    <property type="term" value="F:oxidoreductase activity, acting on the CH-OH group of donors, NAD or NADP as acceptor"/>
    <property type="evidence" value="ECO:0007669"/>
    <property type="project" value="TreeGrafter"/>
</dbReference>
<dbReference type="SUPFAM" id="SSF51735">
    <property type="entry name" value="NAD(P)-binding Rossmann-fold domains"/>
    <property type="match status" value="1"/>
</dbReference>
<organism evidence="3 4">
    <name type="scientific">Sorangium cellulosum</name>
    <name type="common">Polyangium cellulosum</name>
    <dbReference type="NCBI Taxonomy" id="56"/>
    <lineage>
        <taxon>Bacteria</taxon>
        <taxon>Pseudomonadati</taxon>
        <taxon>Myxococcota</taxon>
        <taxon>Polyangia</taxon>
        <taxon>Polyangiales</taxon>
        <taxon>Polyangiaceae</taxon>
        <taxon>Sorangium</taxon>
    </lineage>
</organism>
<dbReference type="Pfam" id="PF13561">
    <property type="entry name" value="adh_short_C2"/>
    <property type="match status" value="1"/>
</dbReference>
<dbReference type="InterPro" id="IPR020904">
    <property type="entry name" value="Sc_DH/Rdtase_CS"/>
</dbReference>
<dbReference type="Proteomes" id="UP000075420">
    <property type="component" value="Unassembled WGS sequence"/>
</dbReference>
<gene>
    <name evidence="3" type="ORF">BE08_06735</name>
</gene>
<proteinExistence type="inferred from homology"/>
<keyword evidence="2" id="KW-0560">Oxidoreductase</keyword>
<reference evidence="3 4" key="1">
    <citation type="submission" date="2014-02" db="EMBL/GenBank/DDBJ databases">
        <title>The small core and large imbalanced accessory genome model reveals a collaborative survival strategy of Sorangium cellulosum strains in nature.</title>
        <authorList>
            <person name="Han K."/>
            <person name="Peng R."/>
            <person name="Blom J."/>
            <person name="Li Y.-Z."/>
        </authorList>
    </citation>
    <scope>NUCLEOTIDE SEQUENCE [LARGE SCALE GENOMIC DNA]</scope>
    <source>
        <strain evidence="3 4">So0157-25</strain>
    </source>
</reference>
<dbReference type="EMBL" id="JELY01000936">
    <property type="protein sequence ID" value="KYF57528.1"/>
    <property type="molecule type" value="Genomic_DNA"/>
</dbReference>
<evidence type="ECO:0000313" key="4">
    <source>
        <dbReference type="Proteomes" id="UP000075420"/>
    </source>
</evidence>
<protein>
    <submittedName>
        <fullName evidence="3">Short-chain dehydrogenase</fullName>
    </submittedName>
</protein>
<comment type="caution">
    <text evidence="3">The sequence shown here is derived from an EMBL/GenBank/DDBJ whole genome shotgun (WGS) entry which is preliminary data.</text>
</comment>
<dbReference type="InterPro" id="IPR036291">
    <property type="entry name" value="NAD(P)-bd_dom_sf"/>
</dbReference>